<feature type="non-terminal residue" evidence="2">
    <location>
        <position position="100"/>
    </location>
</feature>
<feature type="non-terminal residue" evidence="2">
    <location>
        <position position="1"/>
    </location>
</feature>
<organism evidence="2 3">
    <name type="scientific">Hymenolepis diminuta</name>
    <name type="common">Rat tapeworm</name>
    <dbReference type="NCBI Taxonomy" id="6216"/>
    <lineage>
        <taxon>Eukaryota</taxon>
        <taxon>Metazoa</taxon>
        <taxon>Spiralia</taxon>
        <taxon>Lophotrochozoa</taxon>
        <taxon>Platyhelminthes</taxon>
        <taxon>Cestoda</taxon>
        <taxon>Eucestoda</taxon>
        <taxon>Cyclophyllidea</taxon>
        <taxon>Hymenolepididae</taxon>
        <taxon>Hymenolepis</taxon>
    </lineage>
</organism>
<gene>
    <name evidence="2" type="ORF">WMSIL1_LOCUS1600</name>
</gene>
<name>A0A564XZW9_HYMDI</name>
<dbReference type="AlphaFoldDB" id="A0A564XZW9"/>
<dbReference type="InterPro" id="IPR043785">
    <property type="entry name" value="DUF5727"/>
</dbReference>
<evidence type="ECO:0000313" key="3">
    <source>
        <dbReference type="Proteomes" id="UP000321570"/>
    </source>
</evidence>
<proteinExistence type="predicted"/>
<protein>
    <recommendedName>
        <fullName evidence="1">DUF5727 domain-containing protein</fullName>
    </recommendedName>
</protein>
<sequence length="100" mass="11353">KTRSSQPELLAIKNGKCILNGITVGSPCEVQTVRTVITFSEVPDYDILELSNSKNTYKVFFMKDCEFPTPKFGQIIVERSIPLYRFLGNKTEENVVFAMK</sequence>
<keyword evidence="3" id="KW-1185">Reference proteome</keyword>
<accession>A0A564XZW9</accession>
<evidence type="ECO:0000259" key="1">
    <source>
        <dbReference type="Pfam" id="PF18997"/>
    </source>
</evidence>
<reference evidence="2 3" key="1">
    <citation type="submission" date="2019-07" db="EMBL/GenBank/DDBJ databases">
        <authorList>
            <person name="Jastrzebski P J."/>
            <person name="Paukszto L."/>
            <person name="Jastrzebski P J."/>
        </authorList>
    </citation>
    <scope>NUCLEOTIDE SEQUENCE [LARGE SCALE GENOMIC DNA]</scope>
    <source>
        <strain evidence="2 3">WMS-il1</strain>
    </source>
</reference>
<dbReference type="Proteomes" id="UP000321570">
    <property type="component" value="Unassembled WGS sequence"/>
</dbReference>
<dbReference type="Pfam" id="PF18997">
    <property type="entry name" value="DUF5727"/>
    <property type="match status" value="1"/>
</dbReference>
<evidence type="ECO:0000313" key="2">
    <source>
        <dbReference type="EMBL" id="VUZ40595.1"/>
    </source>
</evidence>
<feature type="domain" description="DUF5727" evidence="1">
    <location>
        <begin position="11"/>
        <end position="99"/>
    </location>
</feature>
<dbReference type="EMBL" id="CABIJS010000034">
    <property type="protein sequence ID" value="VUZ40595.1"/>
    <property type="molecule type" value="Genomic_DNA"/>
</dbReference>